<keyword evidence="3" id="KW-1185">Reference proteome</keyword>
<evidence type="ECO:0000313" key="3">
    <source>
        <dbReference type="Proteomes" id="UP000295444"/>
    </source>
</evidence>
<evidence type="ECO:0000313" key="2">
    <source>
        <dbReference type="EMBL" id="TDP96476.1"/>
    </source>
</evidence>
<dbReference type="EMBL" id="SNXZ01000004">
    <property type="protein sequence ID" value="TDP96476.1"/>
    <property type="molecule type" value="Genomic_DNA"/>
</dbReference>
<proteinExistence type="predicted"/>
<dbReference type="Proteomes" id="UP000295444">
    <property type="component" value="Unassembled WGS sequence"/>
</dbReference>
<accession>A0A4R6SBT3</accession>
<protein>
    <recommendedName>
        <fullName evidence="4">Condensation domain-containing protein</fullName>
    </recommendedName>
</protein>
<feature type="region of interest" description="Disordered" evidence="1">
    <location>
        <begin position="1"/>
        <end position="25"/>
    </location>
</feature>
<evidence type="ECO:0000256" key="1">
    <source>
        <dbReference type="SAM" id="MobiDB-lite"/>
    </source>
</evidence>
<gene>
    <name evidence="2" type="ORF">EV186_104464</name>
</gene>
<reference evidence="2 3" key="1">
    <citation type="submission" date="2019-03" db="EMBL/GenBank/DDBJ databases">
        <title>Genomic Encyclopedia of Type Strains, Phase IV (KMG-IV): sequencing the most valuable type-strain genomes for metagenomic binning, comparative biology and taxonomic classification.</title>
        <authorList>
            <person name="Goeker M."/>
        </authorList>
    </citation>
    <scope>NUCLEOTIDE SEQUENCE [LARGE SCALE GENOMIC DNA]</scope>
    <source>
        <strain evidence="2 3">DSM 45361</strain>
    </source>
</reference>
<sequence>MATDANPGMAVTRKNSNWRGGGPRPPVTVLPDSTELVHSDRGDIVGAAPLYEDIDVVRGPVAEILLQPGPRTRLVVRASHIVTDGRGLQHWLADVFRVLRGTDPVGSPATVNDTHFLAAAGKVAPVAGTGKIPTQPTMLGSGPASGRPLWVRRTVPAAPKGVTARIAAAVSGRLPAECGHVLVPVDLRRHDRSIDSTANLTAQLLVPVERGGDWRRIHSRLLTGLLRKHEVAQQLGRDFRNTNPFVNSLTEAAQYTGDAFPAAAIISDHGPFDLTRYAAPTFAPDTIYTLPMLVPYVEMFVSAFQLDDRTELTVGARERPGAVEAARALLDDTAALLLSD</sequence>
<comment type="caution">
    <text evidence="2">The sequence shown here is derived from an EMBL/GenBank/DDBJ whole genome shotgun (WGS) entry which is preliminary data.</text>
</comment>
<organism evidence="2 3">
    <name type="scientific">Labedaea rhizosphaerae</name>
    <dbReference type="NCBI Taxonomy" id="598644"/>
    <lineage>
        <taxon>Bacteria</taxon>
        <taxon>Bacillati</taxon>
        <taxon>Actinomycetota</taxon>
        <taxon>Actinomycetes</taxon>
        <taxon>Pseudonocardiales</taxon>
        <taxon>Pseudonocardiaceae</taxon>
        <taxon>Labedaea</taxon>
    </lineage>
</organism>
<name>A0A4R6SBT3_LABRH</name>
<dbReference type="AlphaFoldDB" id="A0A4R6SBT3"/>
<evidence type="ECO:0008006" key="4">
    <source>
        <dbReference type="Google" id="ProtNLM"/>
    </source>
</evidence>